<dbReference type="RefSeq" id="WP_166114319.1">
    <property type="nucleotide sequence ID" value="NZ_BAABDB010000032.1"/>
</dbReference>
<protein>
    <submittedName>
        <fullName evidence="1">Uncharacterized protein</fullName>
    </submittedName>
</protein>
<dbReference type="Proteomes" id="UP000578000">
    <property type="component" value="Unassembled WGS sequence"/>
</dbReference>
<keyword evidence="2" id="KW-1185">Reference proteome</keyword>
<evidence type="ECO:0000313" key="1">
    <source>
        <dbReference type="EMBL" id="MBB6457410.1"/>
    </source>
</evidence>
<comment type="caution">
    <text evidence="1">The sequence shown here is derived from an EMBL/GenBank/DDBJ whole genome shotgun (WGS) entry which is preliminary data.</text>
</comment>
<dbReference type="AlphaFoldDB" id="A0A841QFY4"/>
<gene>
    <name evidence="1" type="ORF">HNR55_002001</name>
</gene>
<dbReference type="EMBL" id="JACHIE010000007">
    <property type="protein sequence ID" value="MBB6457410.1"/>
    <property type="molecule type" value="Genomic_DNA"/>
</dbReference>
<evidence type="ECO:0000313" key="2">
    <source>
        <dbReference type="Proteomes" id="UP000578000"/>
    </source>
</evidence>
<accession>A0A841QFY4</accession>
<reference evidence="1 2" key="1">
    <citation type="submission" date="2020-08" db="EMBL/GenBank/DDBJ databases">
        <title>Genomic Encyclopedia of Type Strains, Phase IV (KMG-IV): sequencing the most valuable type-strain genomes for metagenomic binning, comparative biology and taxonomic classification.</title>
        <authorList>
            <person name="Goeker M."/>
        </authorList>
    </citation>
    <scope>NUCLEOTIDE SEQUENCE [LARGE SCALE GENOMIC DNA]</scope>
    <source>
        <strain evidence="1 2">DSM 4491</strain>
    </source>
</reference>
<sequence>MVKFLFLPCDKAPSLEITCSQYELGARIVYPPSYGDKRTEIQKIIELNSGFEEKFPTINIGPVQFCLGKGNVVRLIFLYFSGLKKEDFIYQEDCKYVPLVSLVPQDIDKFQEDLYFNEQVSVKIDRDSRVVYVEFEENVNISQTFSLSDNLILRADKDGTLAAMVFRNVHWIDMETEPAVLQQSCGIIRRFLSGLTRHVRKLF</sequence>
<organism evidence="1 2">
    <name type="scientific">Acetobacter lovaniensis</name>
    <dbReference type="NCBI Taxonomy" id="104100"/>
    <lineage>
        <taxon>Bacteria</taxon>
        <taxon>Pseudomonadati</taxon>
        <taxon>Pseudomonadota</taxon>
        <taxon>Alphaproteobacteria</taxon>
        <taxon>Acetobacterales</taxon>
        <taxon>Acetobacteraceae</taxon>
        <taxon>Acetobacter</taxon>
    </lineage>
</organism>
<proteinExistence type="predicted"/>
<name>A0A841QFY4_9PROT</name>